<evidence type="ECO:0000256" key="3">
    <source>
        <dbReference type="SAM" id="SignalP"/>
    </source>
</evidence>
<keyword evidence="3" id="KW-0732">Signal</keyword>
<evidence type="ECO:0000313" key="5">
    <source>
        <dbReference type="EMBL" id="KAG7369673.1"/>
    </source>
</evidence>
<dbReference type="AlphaFoldDB" id="A0A9K3Q3I2"/>
<dbReference type="PANTHER" id="PTHR43827">
    <property type="entry name" value="2,5-DIKETO-D-GLUCONIC ACID REDUCTASE"/>
    <property type="match status" value="1"/>
</dbReference>
<gene>
    <name evidence="5" type="ORF">IV203_027419</name>
</gene>
<name>A0A9K3Q3I2_9STRA</name>
<evidence type="ECO:0000256" key="1">
    <source>
        <dbReference type="ARBA" id="ARBA00022857"/>
    </source>
</evidence>
<evidence type="ECO:0000259" key="4">
    <source>
        <dbReference type="Pfam" id="PF00248"/>
    </source>
</evidence>
<feature type="domain" description="NADP-dependent oxidoreductase" evidence="4">
    <location>
        <begin position="51"/>
        <end position="304"/>
    </location>
</feature>
<dbReference type="Proteomes" id="UP000693970">
    <property type="component" value="Unassembled WGS sequence"/>
</dbReference>
<dbReference type="PIRSF" id="PIRSF000097">
    <property type="entry name" value="AKR"/>
    <property type="match status" value="1"/>
</dbReference>
<feature type="signal peptide" evidence="3">
    <location>
        <begin position="1"/>
        <end position="16"/>
    </location>
</feature>
<proteinExistence type="predicted"/>
<reference evidence="5" key="2">
    <citation type="submission" date="2021-04" db="EMBL/GenBank/DDBJ databases">
        <authorList>
            <person name="Podell S."/>
        </authorList>
    </citation>
    <scope>NUCLEOTIDE SEQUENCE</scope>
    <source>
        <strain evidence="5">Hildebrandi</strain>
    </source>
</reference>
<dbReference type="PANTHER" id="PTHR43827:SF3">
    <property type="entry name" value="NADP-DEPENDENT OXIDOREDUCTASE DOMAIN-CONTAINING PROTEIN"/>
    <property type="match status" value="1"/>
</dbReference>
<comment type="caution">
    <text evidence="5">The sequence shown here is derived from an EMBL/GenBank/DDBJ whole genome shotgun (WGS) entry which is preliminary data.</text>
</comment>
<organism evidence="5 6">
    <name type="scientific">Nitzschia inconspicua</name>
    <dbReference type="NCBI Taxonomy" id="303405"/>
    <lineage>
        <taxon>Eukaryota</taxon>
        <taxon>Sar</taxon>
        <taxon>Stramenopiles</taxon>
        <taxon>Ochrophyta</taxon>
        <taxon>Bacillariophyta</taxon>
        <taxon>Bacillariophyceae</taxon>
        <taxon>Bacillariophycidae</taxon>
        <taxon>Bacillariales</taxon>
        <taxon>Bacillariaceae</taxon>
        <taxon>Nitzschia</taxon>
    </lineage>
</organism>
<protein>
    <submittedName>
        <fullName evidence="5">2,5-didehydrogluconate reductase</fullName>
    </submittedName>
</protein>
<sequence>MLFSLAFLVFVASTLGLVKDLTDAASLTPSIPRKFLGMDAHGDPVLLPLLGAGTWQYNETVAYESVCKAFAAGYTFVDTALGYRNQRGVGKAIRDCWQGERSDLFVMTKIPGGLNSSEVHAAHEKNLLELGLDYVDHLMTHFPADWDQTKASPDMRREEWEALEEIYRTGEARTIGISHYCSQHIVDIMWIATVTPAINQVEYHVGSQDIDKVMDTCSDLGITFMSFSPLCGPCEYDPQDSLINGDLVTEIASHYGKTGSQVSLRYIVQQGIPVIPKSNSMEHIRANMEIFDFELSDEHMQRLARSTKPAAEAGDCDVALALK</sequence>
<dbReference type="OrthoDB" id="416253at2759"/>
<keyword evidence="6" id="KW-1185">Reference proteome</keyword>
<reference evidence="5" key="1">
    <citation type="journal article" date="2021" name="Sci. Rep.">
        <title>Diploid genomic architecture of Nitzschia inconspicua, an elite biomass production diatom.</title>
        <authorList>
            <person name="Oliver A."/>
            <person name="Podell S."/>
            <person name="Pinowska A."/>
            <person name="Traller J.C."/>
            <person name="Smith S.R."/>
            <person name="McClure R."/>
            <person name="Beliaev A."/>
            <person name="Bohutskyi P."/>
            <person name="Hill E.A."/>
            <person name="Rabines A."/>
            <person name="Zheng H."/>
            <person name="Allen L.Z."/>
            <person name="Kuo A."/>
            <person name="Grigoriev I.V."/>
            <person name="Allen A.E."/>
            <person name="Hazlebeck D."/>
            <person name="Allen E.E."/>
        </authorList>
    </citation>
    <scope>NUCLEOTIDE SEQUENCE</scope>
    <source>
        <strain evidence="5">Hildebrandi</strain>
    </source>
</reference>
<evidence type="ECO:0000256" key="2">
    <source>
        <dbReference type="ARBA" id="ARBA00023002"/>
    </source>
</evidence>
<feature type="chain" id="PRO_5039944409" evidence="3">
    <location>
        <begin position="17"/>
        <end position="323"/>
    </location>
</feature>
<evidence type="ECO:0000313" key="6">
    <source>
        <dbReference type="Proteomes" id="UP000693970"/>
    </source>
</evidence>
<dbReference type="EMBL" id="JAGRRH010000005">
    <property type="protein sequence ID" value="KAG7369673.1"/>
    <property type="molecule type" value="Genomic_DNA"/>
</dbReference>
<dbReference type="InterPro" id="IPR023210">
    <property type="entry name" value="NADP_OxRdtase_dom"/>
</dbReference>
<dbReference type="InterPro" id="IPR020471">
    <property type="entry name" value="AKR"/>
</dbReference>
<dbReference type="GO" id="GO:0016491">
    <property type="term" value="F:oxidoreductase activity"/>
    <property type="evidence" value="ECO:0007669"/>
    <property type="project" value="UniProtKB-KW"/>
</dbReference>
<keyword evidence="2" id="KW-0560">Oxidoreductase</keyword>
<dbReference type="Pfam" id="PF00248">
    <property type="entry name" value="Aldo_ket_red"/>
    <property type="match status" value="1"/>
</dbReference>
<dbReference type="CDD" id="cd19071">
    <property type="entry name" value="AKR_AKR1-5-like"/>
    <property type="match status" value="1"/>
</dbReference>
<accession>A0A9K3Q3I2</accession>
<keyword evidence="1" id="KW-0521">NADP</keyword>